<feature type="transmembrane region" description="Helical" evidence="6">
    <location>
        <begin position="103"/>
        <end position="131"/>
    </location>
</feature>
<evidence type="ECO:0000313" key="8">
    <source>
        <dbReference type="EMBL" id="KAB0671850.1"/>
    </source>
</evidence>
<dbReference type="RefSeq" id="WP_151155360.1">
    <property type="nucleotide sequence ID" value="NZ_VZRA01000001.1"/>
</dbReference>
<feature type="transmembrane region" description="Helical" evidence="6">
    <location>
        <begin position="6"/>
        <end position="24"/>
    </location>
</feature>
<dbReference type="SUPFAM" id="SSF103501">
    <property type="entry name" value="Respiratory nitrate reductase 1 gamma chain"/>
    <property type="match status" value="1"/>
</dbReference>
<keyword evidence="4" id="KW-0408">Iron</keyword>
<evidence type="ECO:0000256" key="3">
    <source>
        <dbReference type="ARBA" id="ARBA00023002"/>
    </source>
</evidence>
<dbReference type="EMBL" id="VZRA01000001">
    <property type="protein sequence ID" value="KAB0671850.1"/>
    <property type="molecule type" value="Genomic_DNA"/>
</dbReference>
<evidence type="ECO:0000256" key="5">
    <source>
        <dbReference type="ARBA" id="ARBA00023014"/>
    </source>
</evidence>
<dbReference type="InterPro" id="IPR051460">
    <property type="entry name" value="HdrC_iron-sulfur_subunit"/>
</dbReference>
<keyword evidence="6" id="KW-0812">Transmembrane</keyword>
<feature type="domain" description="4Fe-4S ferredoxin-type" evidence="7">
    <location>
        <begin position="264"/>
        <end position="293"/>
    </location>
</feature>
<dbReference type="Pfam" id="PF02754">
    <property type="entry name" value="CCG"/>
    <property type="match status" value="2"/>
</dbReference>
<dbReference type="PROSITE" id="PS00198">
    <property type="entry name" value="4FE4S_FER_1"/>
    <property type="match status" value="1"/>
</dbReference>
<dbReference type="Pfam" id="PF13187">
    <property type="entry name" value="Fer4_9"/>
    <property type="match status" value="1"/>
</dbReference>
<keyword evidence="9" id="KW-1185">Reference proteome</keyword>
<evidence type="ECO:0000256" key="4">
    <source>
        <dbReference type="ARBA" id="ARBA00023004"/>
    </source>
</evidence>
<dbReference type="InterPro" id="IPR017900">
    <property type="entry name" value="4Fe4S_Fe_S_CS"/>
</dbReference>
<dbReference type="SUPFAM" id="SSF46548">
    <property type="entry name" value="alpha-helical ferredoxin"/>
    <property type="match status" value="1"/>
</dbReference>
<dbReference type="PROSITE" id="PS51379">
    <property type="entry name" value="4FE4S_FER_2"/>
    <property type="match status" value="2"/>
</dbReference>
<keyword evidence="1" id="KW-0004">4Fe-4S</keyword>
<protein>
    <submittedName>
        <fullName evidence="8">4Fe-4S dicluster domain-containing protein</fullName>
    </submittedName>
</protein>
<keyword evidence="6" id="KW-0472">Membrane</keyword>
<dbReference type="InterPro" id="IPR036197">
    <property type="entry name" value="NarG-like_sf"/>
</dbReference>
<name>A0ABQ6TS48_9BACT</name>
<sequence length="657" mass="73081">MTPNPTIFTPLLIISLGIFAWGCWRRLSLVAIGQAENRFDNIGTRIGEMLKYAFGQKRVLAKPFGLNHFVIFWSFIILLVSNTEFLLHGVFPSISLAHLPDGIYFPLLLVIDIVSLLALVAVVIAMVRRIIAPPYPEARTIEAFFILALIATLMLANFGINGARISHMPENYLAVARTYMPVSSFAAGLITPSAGALVFGVSWWAHAAALLLFMCYLPHSKHMHILTAIPNCFFRRLEKPNTQPREEFVSGNTFGVAQADRFTWKDLLDSMACTECGRCQKVCPANITGKPLNPRAVVHDIKVNLLENGALLKQGATPATPLIGDGGEGSVAEEVIWGCTTCGACMEVCPVFIEQMPKIVKMRRHLVENEARFPEELLNLFENMEGRSNPWGIAPSERTKWCAQMEVKPFDKNTTEYLLYVGCAGSFDSRSKHVSVALAQLLDKAGVSWGILGKDEKCCGDSLRRLGNEYVFDRMAKENVRIFTERGVKKVITQCPHCFSTLKNDYRQYGLELEVIHHSEFLRNLVQDGHLKLEGTSAELGATVFHDSCYLGRHNDVYDAPREVIELATGAAPAEMERNRNNAFCCGAGGGRMWMEEHTGERINLTRVREALEEKPDTICVSCPYCLTMFEDGLKDVKADSVKVRDVAEVLAEAALR</sequence>
<dbReference type="Gene3D" id="1.20.950.20">
    <property type="entry name" value="Transmembrane di-heme cytochromes, Chain C"/>
    <property type="match status" value="1"/>
</dbReference>
<keyword evidence="2" id="KW-0479">Metal-binding</keyword>
<keyword evidence="3" id="KW-0560">Oxidoreductase</keyword>
<feature type="domain" description="4Fe-4S ferredoxin-type" evidence="7">
    <location>
        <begin position="327"/>
        <end position="359"/>
    </location>
</feature>
<organism evidence="8 9">
    <name type="scientific">Oryzomonas sagensis</name>
    <dbReference type="NCBI Taxonomy" id="2603857"/>
    <lineage>
        <taxon>Bacteria</taxon>
        <taxon>Pseudomonadati</taxon>
        <taxon>Thermodesulfobacteriota</taxon>
        <taxon>Desulfuromonadia</taxon>
        <taxon>Geobacterales</taxon>
        <taxon>Geobacteraceae</taxon>
        <taxon>Oryzomonas</taxon>
    </lineage>
</organism>
<dbReference type="PANTHER" id="PTHR43255:SF1">
    <property type="entry name" value="IRON-SULFUR-BINDING OXIDOREDUCTASE FADF-RELATED"/>
    <property type="match status" value="1"/>
</dbReference>
<dbReference type="Gene3D" id="1.10.1060.10">
    <property type="entry name" value="Alpha-helical ferredoxin"/>
    <property type="match status" value="1"/>
</dbReference>
<dbReference type="InterPro" id="IPR004017">
    <property type="entry name" value="Cys_rich_dom"/>
</dbReference>
<evidence type="ECO:0000256" key="1">
    <source>
        <dbReference type="ARBA" id="ARBA00022485"/>
    </source>
</evidence>
<dbReference type="Proteomes" id="UP000798046">
    <property type="component" value="Unassembled WGS sequence"/>
</dbReference>
<feature type="transmembrane region" description="Helical" evidence="6">
    <location>
        <begin position="64"/>
        <end position="83"/>
    </location>
</feature>
<keyword evidence="5" id="KW-0411">Iron-sulfur</keyword>
<evidence type="ECO:0000256" key="6">
    <source>
        <dbReference type="SAM" id="Phobius"/>
    </source>
</evidence>
<evidence type="ECO:0000259" key="7">
    <source>
        <dbReference type="PROSITE" id="PS51379"/>
    </source>
</evidence>
<feature type="transmembrane region" description="Helical" evidence="6">
    <location>
        <begin position="185"/>
        <end position="217"/>
    </location>
</feature>
<proteinExistence type="predicted"/>
<gene>
    <name evidence="8" type="ORF">F6V30_04515</name>
</gene>
<reference evidence="8 9" key="1">
    <citation type="journal article" date="2020" name="Microorganisms">
        <title>Description of Three Novel Members in the Family Geobacteraceae, Oryzomonas japonicum gen. nov., sp. nov., Oryzomonas sagensis sp. nov., and Oryzomonas ruber sp. nov.</title>
        <authorList>
            <person name="Xu Z."/>
            <person name="Masuda Y."/>
            <person name="Hayakawa C."/>
            <person name="Ushijima N."/>
            <person name="Kawano K."/>
            <person name="Shiratori Y."/>
            <person name="Senoo K."/>
            <person name="Itoh H."/>
        </authorList>
    </citation>
    <scope>NUCLEOTIDE SEQUENCE [LARGE SCALE GENOMIC DNA]</scope>
    <source>
        <strain evidence="8 9">Red100</strain>
    </source>
</reference>
<dbReference type="InterPro" id="IPR017896">
    <property type="entry name" value="4Fe4S_Fe-S-bd"/>
</dbReference>
<accession>A0ABQ6TS48</accession>
<feature type="transmembrane region" description="Helical" evidence="6">
    <location>
        <begin position="143"/>
        <end position="165"/>
    </location>
</feature>
<dbReference type="InterPro" id="IPR009051">
    <property type="entry name" value="Helical_ferredxn"/>
</dbReference>
<keyword evidence="6" id="KW-1133">Transmembrane helix</keyword>
<evidence type="ECO:0000256" key="2">
    <source>
        <dbReference type="ARBA" id="ARBA00022723"/>
    </source>
</evidence>
<evidence type="ECO:0000313" key="9">
    <source>
        <dbReference type="Proteomes" id="UP000798046"/>
    </source>
</evidence>
<dbReference type="PANTHER" id="PTHR43255">
    <property type="entry name" value="IRON-SULFUR-BINDING OXIDOREDUCTASE FADF-RELATED-RELATED"/>
    <property type="match status" value="1"/>
</dbReference>
<comment type="caution">
    <text evidence="8">The sequence shown here is derived from an EMBL/GenBank/DDBJ whole genome shotgun (WGS) entry which is preliminary data.</text>
</comment>